<dbReference type="InterPro" id="IPR012654">
    <property type="entry name" value="CHP02391"/>
</dbReference>
<gene>
    <name evidence="2" type="ORF">BB934_08325</name>
</gene>
<dbReference type="KEGG" id="moc:BB934_08325"/>
<feature type="domain" description="Conserved hypothetical protein CHP02391" evidence="1">
    <location>
        <begin position="118"/>
        <end position="178"/>
    </location>
</feature>
<proteinExistence type="predicted"/>
<protein>
    <recommendedName>
        <fullName evidence="1">Conserved hypothetical protein CHP02391 domain-containing protein</fullName>
    </recommendedName>
</protein>
<name>A0A1B2EE48_9HYPH</name>
<dbReference type="OrthoDB" id="5195054at2"/>
<sequence>MAILDRFPTLEDLLQAQPEDLGAELVLYLQILERNGSLYEDGLPDRILELYGARTQRPPGLVLIVSEALAWARRSLLVVRDMSQSSHGFIALSREGRAFTRGTLDRMRLREILPDILLHPAIRQTCLDIFNAGHYEAAVFEAFKQLEIAIRDAARLGAHEHGRPMVTAAFQAKDPGGALCGTGQSGAVYSLCRHWSHVLPRLPETPPPHPRAAGGDRWVF</sequence>
<accession>A0A1B2EE48</accession>
<dbReference type="RefSeq" id="WP_099509229.1">
    <property type="nucleotide sequence ID" value="NZ_CP016616.1"/>
</dbReference>
<organism evidence="2">
    <name type="scientific">Microvirga ossetica</name>
    <dbReference type="NCBI Taxonomy" id="1882682"/>
    <lineage>
        <taxon>Bacteria</taxon>
        <taxon>Pseudomonadati</taxon>
        <taxon>Pseudomonadota</taxon>
        <taxon>Alphaproteobacteria</taxon>
        <taxon>Hyphomicrobiales</taxon>
        <taxon>Methylobacteriaceae</taxon>
        <taxon>Microvirga</taxon>
    </lineage>
</organism>
<dbReference type="AlphaFoldDB" id="A0A1B2EE48"/>
<evidence type="ECO:0000259" key="1">
    <source>
        <dbReference type="Pfam" id="PF09509"/>
    </source>
</evidence>
<dbReference type="Pfam" id="PF09509">
    <property type="entry name" value="Hypoth_Ymh"/>
    <property type="match status" value="1"/>
</dbReference>
<evidence type="ECO:0000313" key="2">
    <source>
        <dbReference type="EMBL" id="ANY78238.1"/>
    </source>
</evidence>
<reference evidence="2" key="1">
    <citation type="submission" date="2016-07" db="EMBL/GenBank/DDBJ databases">
        <title>Microvirga ossetica sp. nov. a new species of rhizobia isolated from root nodules of the legume species Vicia alpestris Steven originated from North Ossetia region in the Caucasus.</title>
        <authorList>
            <person name="Safronova V.I."/>
            <person name="Kuznetsova I.G."/>
            <person name="Sazanova A.L."/>
            <person name="Belimov A."/>
            <person name="Andronov E."/>
            <person name="Osledkin Y.S."/>
            <person name="Onishchuk O.P."/>
            <person name="Kurchak O.N."/>
            <person name="Shaposhnikov A.I."/>
            <person name="Willems A."/>
            <person name="Tikhonovich I.A."/>
        </authorList>
    </citation>
    <scope>NUCLEOTIDE SEQUENCE [LARGE SCALE GENOMIC DNA]</scope>
    <source>
        <strain evidence="2">V5/3M</strain>
    </source>
</reference>
<dbReference type="EMBL" id="CP016616">
    <property type="protein sequence ID" value="ANY78238.1"/>
    <property type="molecule type" value="Genomic_DNA"/>
</dbReference>